<proteinExistence type="predicted"/>
<dbReference type="AlphaFoldDB" id="A0AAV4JA17"/>
<feature type="compositionally biased region" description="Basic and acidic residues" evidence="1">
    <location>
        <begin position="60"/>
        <end position="85"/>
    </location>
</feature>
<dbReference type="EMBL" id="BMAT01002998">
    <property type="protein sequence ID" value="GFS18518.1"/>
    <property type="molecule type" value="Genomic_DNA"/>
</dbReference>
<evidence type="ECO:0000313" key="2">
    <source>
        <dbReference type="EMBL" id="GFS18518.1"/>
    </source>
</evidence>
<reference evidence="2 3" key="1">
    <citation type="journal article" date="2021" name="Elife">
        <title>Chloroplast acquisition without the gene transfer in kleptoplastic sea slugs, Plakobranchus ocellatus.</title>
        <authorList>
            <person name="Maeda T."/>
            <person name="Takahashi S."/>
            <person name="Yoshida T."/>
            <person name="Shimamura S."/>
            <person name="Takaki Y."/>
            <person name="Nagai Y."/>
            <person name="Toyoda A."/>
            <person name="Suzuki Y."/>
            <person name="Arimoto A."/>
            <person name="Ishii H."/>
            <person name="Satoh N."/>
            <person name="Nishiyama T."/>
            <person name="Hasebe M."/>
            <person name="Maruyama T."/>
            <person name="Minagawa J."/>
            <person name="Obokata J."/>
            <person name="Shigenobu S."/>
        </authorList>
    </citation>
    <scope>NUCLEOTIDE SEQUENCE [LARGE SCALE GENOMIC DNA]</scope>
</reference>
<accession>A0AAV4JA17</accession>
<evidence type="ECO:0000313" key="3">
    <source>
        <dbReference type="Proteomes" id="UP000762676"/>
    </source>
</evidence>
<comment type="caution">
    <text evidence="2">The sequence shown here is derived from an EMBL/GenBank/DDBJ whole genome shotgun (WGS) entry which is preliminary data.</text>
</comment>
<feature type="region of interest" description="Disordered" evidence="1">
    <location>
        <begin position="60"/>
        <end position="92"/>
    </location>
</feature>
<sequence>MLTLALDELQWRPNSQLVAYVEMGFQPTRFDLLASVLYWIFWLQFEIAWSQLGFAYEHGKRPESDARREYRGRIQRKKEGERDAEFQTSCPP</sequence>
<protein>
    <submittedName>
        <fullName evidence="2">Uncharacterized protein</fullName>
    </submittedName>
</protein>
<keyword evidence="3" id="KW-1185">Reference proteome</keyword>
<name>A0AAV4JA17_9GAST</name>
<dbReference type="Proteomes" id="UP000762676">
    <property type="component" value="Unassembled WGS sequence"/>
</dbReference>
<gene>
    <name evidence="2" type="ORF">ElyMa_001524400</name>
</gene>
<organism evidence="2 3">
    <name type="scientific">Elysia marginata</name>
    <dbReference type="NCBI Taxonomy" id="1093978"/>
    <lineage>
        <taxon>Eukaryota</taxon>
        <taxon>Metazoa</taxon>
        <taxon>Spiralia</taxon>
        <taxon>Lophotrochozoa</taxon>
        <taxon>Mollusca</taxon>
        <taxon>Gastropoda</taxon>
        <taxon>Heterobranchia</taxon>
        <taxon>Euthyneura</taxon>
        <taxon>Panpulmonata</taxon>
        <taxon>Sacoglossa</taxon>
        <taxon>Placobranchoidea</taxon>
        <taxon>Plakobranchidae</taxon>
        <taxon>Elysia</taxon>
    </lineage>
</organism>
<evidence type="ECO:0000256" key="1">
    <source>
        <dbReference type="SAM" id="MobiDB-lite"/>
    </source>
</evidence>